<evidence type="ECO:0000313" key="3">
    <source>
        <dbReference type="Proteomes" id="UP000799753"/>
    </source>
</evidence>
<name>A0A6A6SD53_9PLEO</name>
<dbReference type="Proteomes" id="UP000799753">
    <property type="component" value="Unassembled WGS sequence"/>
</dbReference>
<reference evidence="2" key="1">
    <citation type="journal article" date="2020" name="Stud. Mycol.">
        <title>101 Dothideomycetes genomes: a test case for predicting lifestyles and emergence of pathogens.</title>
        <authorList>
            <person name="Haridas S."/>
            <person name="Albert R."/>
            <person name="Binder M."/>
            <person name="Bloem J."/>
            <person name="Labutti K."/>
            <person name="Salamov A."/>
            <person name="Andreopoulos B."/>
            <person name="Baker S."/>
            <person name="Barry K."/>
            <person name="Bills G."/>
            <person name="Bluhm B."/>
            <person name="Cannon C."/>
            <person name="Castanera R."/>
            <person name="Culley D."/>
            <person name="Daum C."/>
            <person name="Ezra D."/>
            <person name="Gonzalez J."/>
            <person name="Henrissat B."/>
            <person name="Kuo A."/>
            <person name="Liang C."/>
            <person name="Lipzen A."/>
            <person name="Lutzoni F."/>
            <person name="Magnuson J."/>
            <person name="Mondo S."/>
            <person name="Nolan M."/>
            <person name="Ohm R."/>
            <person name="Pangilinan J."/>
            <person name="Park H.-J."/>
            <person name="Ramirez L."/>
            <person name="Alfaro M."/>
            <person name="Sun H."/>
            <person name="Tritt A."/>
            <person name="Yoshinaga Y."/>
            <person name="Zwiers L.-H."/>
            <person name="Turgeon B."/>
            <person name="Goodwin S."/>
            <person name="Spatafora J."/>
            <person name="Crous P."/>
            <person name="Grigoriev I."/>
        </authorList>
    </citation>
    <scope>NUCLEOTIDE SEQUENCE</scope>
    <source>
        <strain evidence="2">CBS 473.64</strain>
    </source>
</reference>
<dbReference type="AlphaFoldDB" id="A0A6A6SD53"/>
<evidence type="ECO:0000313" key="2">
    <source>
        <dbReference type="EMBL" id="KAF2644114.1"/>
    </source>
</evidence>
<evidence type="ECO:0000256" key="1">
    <source>
        <dbReference type="SAM" id="SignalP"/>
    </source>
</evidence>
<sequence length="167" mass="17179">MKFSVAFIFATSASAAVITGRQNTALKKGTQTLVLKEQGGIPGNECLTFRNNGEMVDAACVNTAADRQMNPSTIGTTAVLNVQRSFTAGFRKDLVNTQACVGFNGTTFLAQDCNSASLDPVTFADGQLVSASGACQSGHDSAAQITVDPTGKKCAKLTSTSVTATAS</sequence>
<protein>
    <recommendedName>
        <fullName evidence="4">Cyanovirin-N domain-containing protein</fullName>
    </recommendedName>
</protein>
<dbReference type="EMBL" id="MU006779">
    <property type="protein sequence ID" value="KAF2644114.1"/>
    <property type="molecule type" value="Genomic_DNA"/>
</dbReference>
<dbReference type="OrthoDB" id="2986744at2759"/>
<organism evidence="2 3">
    <name type="scientific">Massarina eburnea CBS 473.64</name>
    <dbReference type="NCBI Taxonomy" id="1395130"/>
    <lineage>
        <taxon>Eukaryota</taxon>
        <taxon>Fungi</taxon>
        <taxon>Dikarya</taxon>
        <taxon>Ascomycota</taxon>
        <taxon>Pezizomycotina</taxon>
        <taxon>Dothideomycetes</taxon>
        <taxon>Pleosporomycetidae</taxon>
        <taxon>Pleosporales</taxon>
        <taxon>Massarineae</taxon>
        <taxon>Massarinaceae</taxon>
        <taxon>Massarina</taxon>
    </lineage>
</organism>
<gene>
    <name evidence="2" type="ORF">P280DRAFT_515082</name>
</gene>
<feature type="signal peptide" evidence="1">
    <location>
        <begin position="1"/>
        <end position="15"/>
    </location>
</feature>
<feature type="chain" id="PRO_5025688879" description="Cyanovirin-N domain-containing protein" evidence="1">
    <location>
        <begin position="16"/>
        <end position="167"/>
    </location>
</feature>
<evidence type="ECO:0008006" key="4">
    <source>
        <dbReference type="Google" id="ProtNLM"/>
    </source>
</evidence>
<proteinExistence type="predicted"/>
<keyword evidence="3" id="KW-1185">Reference proteome</keyword>
<keyword evidence="1" id="KW-0732">Signal</keyword>
<accession>A0A6A6SD53</accession>